<comment type="caution">
    <text evidence="2">The sequence shown here is derived from an EMBL/GenBank/DDBJ whole genome shotgun (WGS) entry which is preliminary data.</text>
</comment>
<evidence type="ECO:0000313" key="3">
    <source>
        <dbReference type="Proteomes" id="UP000192639"/>
    </source>
</evidence>
<evidence type="ECO:0000256" key="1">
    <source>
        <dbReference type="SAM" id="Coils"/>
    </source>
</evidence>
<keyword evidence="3" id="KW-1185">Reference proteome</keyword>
<proteinExistence type="predicted"/>
<evidence type="ECO:0000313" key="2">
    <source>
        <dbReference type="EMBL" id="ORD93832.1"/>
    </source>
</evidence>
<dbReference type="AlphaFoldDB" id="A0A1Y1S744"/>
<gene>
    <name evidence="2" type="ORF">ECANGB1_1488</name>
</gene>
<dbReference type="Proteomes" id="UP000192639">
    <property type="component" value="Unassembled WGS sequence"/>
</dbReference>
<accession>A0A1Y1S744</accession>
<dbReference type="EMBL" id="LWDP01000044">
    <property type="protein sequence ID" value="ORD93832.1"/>
    <property type="molecule type" value="Genomic_DNA"/>
</dbReference>
<organism evidence="2 3">
    <name type="scientific">Enterospora canceri</name>
    <dbReference type="NCBI Taxonomy" id="1081671"/>
    <lineage>
        <taxon>Eukaryota</taxon>
        <taxon>Fungi</taxon>
        <taxon>Fungi incertae sedis</taxon>
        <taxon>Microsporidia</taxon>
        <taxon>Enterocytozoonidae</taxon>
        <taxon>Enterospora</taxon>
    </lineage>
</organism>
<reference evidence="2 3" key="1">
    <citation type="journal article" date="2017" name="Environ. Microbiol.">
        <title>Decay of the glycolytic pathway and adaptation to intranuclear parasitism within Enterocytozoonidae microsporidia.</title>
        <authorList>
            <person name="Wiredu Boakye D."/>
            <person name="Jaroenlak P."/>
            <person name="Prachumwat A."/>
            <person name="Williams T.A."/>
            <person name="Bateman K.S."/>
            <person name="Itsathitphaisarn O."/>
            <person name="Sritunyalucksana K."/>
            <person name="Paszkiewicz K.H."/>
            <person name="Moore K.A."/>
            <person name="Stentiford G.D."/>
            <person name="Williams B.A."/>
        </authorList>
    </citation>
    <scope>NUCLEOTIDE SEQUENCE [LARGE SCALE GENOMIC DNA]</scope>
    <source>
        <strain evidence="2 3">GB1</strain>
    </source>
</reference>
<dbReference type="VEuPathDB" id="MicrosporidiaDB:ECANGB1_1488"/>
<name>A0A1Y1S744_9MICR</name>
<feature type="coiled-coil region" evidence="1">
    <location>
        <begin position="6"/>
        <end position="63"/>
    </location>
</feature>
<sequence length="359" mass="41919">MSKKTKEWLEQSIRDKTELLKEIEENIELEADESKRMKMYETKETLERTLEKNKLKLKNKAIEKTDIYKHKAFEIVAEENKWIRIDEHISATCIIDNWLIVGTKRNDDMNDALEFKECKSILYLFDMNKIGNKKNCNKIETMNGDIIKIRESNNRLFILFGNGSIFKAEIQDKRIKLHKKLELEKQIDFDVDEKIMISTDARNIYKMDLSDELMTKTTATVFMRDVLLDKIGDAYSVDFEGRLYKISSKMNQVPLSEYNLANFGVKYYSNEHVFISEKRNLPEPDVLKIDRSSKIIAIEYFALTGAEVYALVFGVKGVEKIKYCKIRNGDNSRCHIVELFKRDGEIIAALNNGIICKLE</sequence>
<keyword evidence="1" id="KW-0175">Coiled coil</keyword>
<protein>
    <submittedName>
        <fullName evidence="2">Uncharacterized protein</fullName>
    </submittedName>
</protein>